<dbReference type="InterPro" id="IPR001680">
    <property type="entry name" value="WD40_rpt"/>
</dbReference>
<keyword evidence="2" id="KW-0677">Repeat</keyword>
<dbReference type="PANTHER" id="PTHR19855:SF11">
    <property type="entry name" value="RIBOSOME BIOGENESIS PROTEIN WDR12"/>
    <property type="match status" value="1"/>
</dbReference>
<gene>
    <name evidence="5" type="ORF">CDEB00056_LOCUS5805</name>
</gene>
<sequence length="720" mass="78724">MKLQTRHSSTSSKVMLLQITFAMKSTSSYAFVPAFNPNLSLLPRKSSYAFGNIGHNGLQNPKTSFSLTTKLNNDDDDEFEDNKGETIFYDDFEDFMVGGESFGETVPQPQEEVSEILSQKEFEKETALEPVSPQLKDMLQQSLKEEELRQQRISRNWSQGNWKCRGFSLDKVNPLESADDTANVDNKPNAMNRGWVVAGTMNNTATTEDTESASLFNNKAVGGSSNEVRAMEKEDSPPIHVCQIAFDETSIDEGFGETTEIMAVGRTDGKVFMIQLGSEYLTKFTAVPKLSWGASPDKSSDGENDKLRIETEMLRDNELKERFASELSGIHDIETLDIDSSLVPAAKTTPFEIMCEFQAHSANDAISALVLHDDILYTGGASGMVHMWKMDEVQSRTCSTETLQMIPAQNLNVHQDKIVALKTLSSRCFETGSSVDVSDHDLLLSASCDGSFALWDKDGDMVYRCQMVEEDGGSASITSADVDVSGNEHIIYLGLSSGHVVGYVVSELIERASDGDSSPVPKCRFLAHDPLHQKNKCEARGITALSCGGPGSMTSGGGGSSSSSTVILTGGADGMIKQWEVIKQNERSSVSTEEANAGNDEAEVESKSSWKLQHWPLLPNQRMKGRAHIFQGHNNSPITALVSGEDGAPKILSAGADGSLRVWDASKGEMYRMDGFETVSSICLDREILVTDGMGEYVCVHDFDVTDEDVGGEFDLDLDW</sequence>
<accession>A0A7S3Q040</accession>
<dbReference type="Pfam" id="PF00400">
    <property type="entry name" value="WD40"/>
    <property type="match status" value="1"/>
</dbReference>
<organism evidence="5">
    <name type="scientific">Chaetoceros debilis</name>
    <dbReference type="NCBI Taxonomy" id="122233"/>
    <lineage>
        <taxon>Eukaryota</taxon>
        <taxon>Sar</taxon>
        <taxon>Stramenopiles</taxon>
        <taxon>Ochrophyta</taxon>
        <taxon>Bacillariophyta</taxon>
        <taxon>Coscinodiscophyceae</taxon>
        <taxon>Chaetocerotophycidae</taxon>
        <taxon>Chaetocerotales</taxon>
        <taxon>Chaetocerotaceae</taxon>
        <taxon>Chaetoceros</taxon>
    </lineage>
</organism>
<evidence type="ECO:0000256" key="3">
    <source>
        <dbReference type="PROSITE-ProRule" id="PRU00221"/>
    </source>
</evidence>
<dbReference type="SMART" id="SM00320">
    <property type="entry name" value="WD40"/>
    <property type="match status" value="4"/>
</dbReference>
<dbReference type="AlphaFoldDB" id="A0A7S3Q040"/>
<dbReference type="Gene3D" id="2.130.10.10">
    <property type="entry name" value="YVTN repeat-like/Quinoprotein amine dehydrogenase"/>
    <property type="match status" value="2"/>
</dbReference>
<dbReference type="InterPro" id="IPR015943">
    <property type="entry name" value="WD40/YVTN_repeat-like_dom_sf"/>
</dbReference>
<dbReference type="InterPro" id="IPR019775">
    <property type="entry name" value="WD40_repeat_CS"/>
</dbReference>
<dbReference type="InterPro" id="IPR036322">
    <property type="entry name" value="WD40_repeat_dom_sf"/>
</dbReference>
<evidence type="ECO:0000256" key="4">
    <source>
        <dbReference type="SAM" id="MobiDB-lite"/>
    </source>
</evidence>
<evidence type="ECO:0000256" key="2">
    <source>
        <dbReference type="ARBA" id="ARBA00022737"/>
    </source>
</evidence>
<dbReference type="PANTHER" id="PTHR19855">
    <property type="entry name" value="WD40 REPEAT PROTEIN 12, 37"/>
    <property type="match status" value="1"/>
</dbReference>
<feature type="repeat" description="WD" evidence="3">
    <location>
        <begin position="630"/>
        <end position="673"/>
    </location>
</feature>
<protein>
    <submittedName>
        <fullName evidence="5">Uncharacterized protein</fullName>
    </submittedName>
</protein>
<dbReference type="EMBL" id="HBIO01007706">
    <property type="protein sequence ID" value="CAE0460964.1"/>
    <property type="molecule type" value="Transcribed_RNA"/>
</dbReference>
<reference evidence="5" key="1">
    <citation type="submission" date="2021-01" db="EMBL/GenBank/DDBJ databases">
        <authorList>
            <person name="Corre E."/>
            <person name="Pelletier E."/>
            <person name="Niang G."/>
            <person name="Scheremetjew M."/>
            <person name="Finn R."/>
            <person name="Kale V."/>
            <person name="Holt S."/>
            <person name="Cochrane G."/>
            <person name="Meng A."/>
            <person name="Brown T."/>
            <person name="Cohen L."/>
        </authorList>
    </citation>
    <scope>NUCLEOTIDE SEQUENCE</scope>
    <source>
        <strain evidence="5">MM31A-1</strain>
    </source>
</reference>
<proteinExistence type="predicted"/>
<keyword evidence="1 3" id="KW-0853">WD repeat</keyword>
<dbReference type="PROSITE" id="PS00678">
    <property type="entry name" value="WD_REPEATS_1"/>
    <property type="match status" value="1"/>
</dbReference>
<dbReference type="InterPro" id="IPR020472">
    <property type="entry name" value="WD40_PAC1"/>
</dbReference>
<feature type="region of interest" description="Disordered" evidence="4">
    <location>
        <begin position="585"/>
        <end position="606"/>
    </location>
</feature>
<name>A0A7S3Q040_9STRA</name>
<dbReference type="SUPFAM" id="SSF50978">
    <property type="entry name" value="WD40 repeat-like"/>
    <property type="match status" value="1"/>
</dbReference>
<evidence type="ECO:0000256" key="1">
    <source>
        <dbReference type="ARBA" id="ARBA00022574"/>
    </source>
</evidence>
<dbReference type="PROSITE" id="PS50082">
    <property type="entry name" value="WD_REPEATS_2"/>
    <property type="match status" value="1"/>
</dbReference>
<dbReference type="PRINTS" id="PR00320">
    <property type="entry name" value="GPROTEINBRPT"/>
</dbReference>
<evidence type="ECO:0000313" key="5">
    <source>
        <dbReference type="EMBL" id="CAE0460964.1"/>
    </source>
</evidence>